<keyword evidence="3" id="KW-1185">Reference proteome</keyword>
<feature type="signal peptide" evidence="1">
    <location>
        <begin position="1"/>
        <end position="33"/>
    </location>
</feature>
<evidence type="ECO:0000256" key="1">
    <source>
        <dbReference type="SAM" id="SignalP"/>
    </source>
</evidence>
<comment type="caution">
    <text evidence="2">The sequence shown here is derived from an EMBL/GenBank/DDBJ whole genome shotgun (WGS) entry which is preliminary data.</text>
</comment>
<name>A0ABR0AJW4_9CRUS</name>
<evidence type="ECO:0000313" key="3">
    <source>
        <dbReference type="Proteomes" id="UP001234178"/>
    </source>
</evidence>
<dbReference type="EMBL" id="JAOYFB010000038">
    <property type="protein sequence ID" value="KAK4025345.1"/>
    <property type="molecule type" value="Genomic_DNA"/>
</dbReference>
<keyword evidence="1" id="KW-0732">Signal</keyword>
<gene>
    <name evidence="2" type="ORF">OUZ56_014418</name>
</gene>
<protein>
    <submittedName>
        <fullName evidence="2">Uncharacterized protein</fullName>
    </submittedName>
</protein>
<sequence length="75" mass="8370">MAAAPALHQRQRVKCIVCLWLVYSLLFLGLTVCDRGGGGGETIIAQLIGGYIGIRRGQVLEYNTRFKNEAYTDYF</sequence>
<proteinExistence type="predicted"/>
<organism evidence="2 3">
    <name type="scientific">Daphnia magna</name>
    <dbReference type="NCBI Taxonomy" id="35525"/>
    <lineage>
        <taxon>Eukaryota</taxon>
        <taxon>Metazoa</taxon>
        <taxon>Ecdysozoa</taxon>
        <taxon>Arthropoda</taxon>
        <taxon>Crustacea</taxon>
        <taxon>Branchiopoda</taxon>
        <taxon>Diplostraca</taxon>
        <taxon>Cladocera</taxon>
        <taxon>Anomopoda</taxon>
        <taxon>Daphniidae</taxon>
        <taxon>Daphnia</taxon>
    </lineage>
</organism>
<reference evidence="2 3" key="1">
    <citation type="journal article" date="2023" name="Nucleic Acids Res.">
        <title>The hologenome of Daphnia magna reveals possible DNA methylation and microbiome-mediated evolution of the host genome.</title>
        <authorList>
            <person name="Chaturvedi A."/>
            <person name="Li X."/>
            <person name="Dhandapani V."/>
            <person name="Marshall H."/>
            <person name="Kissane S."/>
            <person name="Cuenca-Cambronero M."/>
            <person name="Asole G."/>
            <person name="Calvet F."/>
            <person name="Ruiz-Romero M."/>
            <person name="Marangio P."/>
            <person name="Guigo R."/>
            <person name="Rago D."/>
            <person name="Mirbahai L."/>
            <person name="Eastwood N."/>
            <person name="Colbourne J.K."/>
            <person name="Zhou J."/>
            <person name="Mallon E."/>
            <person name="Orsini L."/>
        </authorList>
    </citation>
    <scope>NUCLEOTIDE SEQUENCE [LARGE SCALE GENOMIC DNA]</scope>
    <source>
        <strain evidence="2">LRV0_1</strain>
    </source>
</reference>
<evidence type="ECO:0000313" key="2">
    <source>
        <dbReference type="EMBL" id="KAK4025345.1"/>
    </source>
</evidence>
<dbReference type="Proteomes" id="UP001234178">
    <property type="component" value="Unassembled WGS sequence"/>
</dbReference>
<feature type="chain" id="PRO_5047010052" evidence="1">
    <location>
        <begin position="34"/>
        <end position="75"/>
    </location>
</feature>
<accession>A0ABR0AJW4</accession>